<comment type="function">
    <text evidence="6">Catalyzes the transfer of a formyl group from 10-formyltetrahydrofolate to 5-phospho-ribosyl-glycinamide (GAR), producing 5-phospho-ribosyl-N-formylglycinamide (FGAR) and tetrahydrofolate.</text>
</comment>
<proteinExistence type="inferred from homology"/>
<feature type="domain" description="Formyl transferase N-terminal" evidence="7">
    <location>
        <begin position="6"/>
        <end position="183"/>
    </location>
</feature>
<dbReference type="Pfam" id="PF00551">
    <property type="entry name" value="Formyl_trans_N"/>
    <property type="match status" value="1"/>
</dbReference>
<evidence type="ECO:0000259" key="7">
    <source>
        <dbReference type="Pfam" id="PF00551"/>
    </source>
</evidence>
<comment type="pathway">
    <text evidence="1 6">Purine metabolism; IMP biosynthesis via de novo pathway; N(2)-formyl-N(1)-(5-phospho-D-ribosyl)glycinamide from N(1)-(5-phospho-D-ribosyl)glycinamide (10-formyl THF route): step 1/1.</text>
</comment>
<dbReference type="PROSITE" id="PS00373">
    <property type="entry name" value="GART"/>
    <property type="match status" value="1"/>
</dbReference>
<keyword evidence="3 6" id="KW-0658">Purine biosynthesis</keyword>
<dbReference type="InterPro" id="IPR002376">
    <property type="entry name" value="Formyl_transf_N"/>
</dbReference>
<comment type="caution">
    <text evidence="8">The sequence shown here is derived from an EMBL/GenBank/DDBJ whole genome shotgun (WGS) entry which is preliminary data.</text>
</comment>
<feature type="site" description="Raises pKa of active site His" evidence="6">
    <location>
        <position position="146"/>
    </location>
</feature>
<feature type="binding site" evidence="6">
    <location>
        <begin position="91"/>
        <end position="94"/>
    </location>
    <ligand>
        <name>(6R)-10-formyltetrahydrofolate</name>
        <dbReference type="ChEBI" id="CHEBI:195366"/>
    </ligand>
</feature>
<dbReference type="PANTHER" id="PTHR43369">
    <property type="entry name" value="PHOSPHORIBOSYLGLYCINAMIDE FORMYLTRANSFERASE"/>
    <property type="match status" value="1"/>
</dbReference>
<evidence type="ECO:0000256" key="2">
    <source>
        <dbReference type="ARBA" id="ARBA00022679"/>
    </source>
</evidence>
<sequence length="190" mass="19537">MTRTPIAVLISGTGSNLAALLGAAQEPSCPFAVVGVIADREASGLDHAHAAGIPTEVVRLGDHPDRPAWDRALTAAVSRLDPELVVLAGFMKLVGPPLLAAFGGRIVNTHPALLPAFPGAHGVRDALAHGVKITGASVIEVDAGVDTGRILAQVAVDVLDSDTEDTLHERIKAAEQPLLVDVVRRLTAAG</sequence>
<dbReference type="Gene3D" id="3.40.50.170">
    <property type="entry name" value="Formyl transferase, N-terminal domain"/>
    <property type="match status" value="1"/>
</dbReference>
<dbReference type="Proteomes" id="UP000698222">
    <property type="component" value="Unassembled WGS sequence"/>
</dbReference>
<dbReference type="InterPro" id="IPR036477">
    <property type="entry name" value="Formyl_transf_N_sf"/>
</dbReference>
<feature type="binding site" evidence="6">
    <location>
        <position position="66"/>
    </location>
    <ligand>
        <name>(6R)-10-formyltetrahydrofolate</name>
        <dbReference type="ChEBI" id="CHEBI:195366"/>
    </ligand>
</feature>
<dbReference type="CDD" id="cd08645">
    <property type="entry name" value="FMT_core_GART"/>
    <property type="match status" value="1"/>
</dbReference>
<dbReference type="PANTHER" id="PTHR43369:SF2">
    <property type="entry name" value="PHOSPHORIBOSYLGLYCINAMIDE FORMYLTRANSFERASE"/>
    <property type="match status" value="1"/>
</dbReference>
<accession>A0ABS4YIG3</accession>
<evidence type="ECO:0000256" key="5">
    <source>
        <dbReference type="ARBA" id="ARBA00047664"/>
    </source>
</evidence>
<feature type="active site" description="Proton donor" evidence="6">
    <location>
        <position position="110"/>
    </location>
</feature>
<evidence type="ECO:0000256" key="4">
    <source>
        <dbReference type="ARBA" id="ARBA00038440"/>
    </source>
</evidence>
<gene>
    <name evidence="6" type="primary">purN</name>
    <name evidence="8" type="ORF">JOF44_001495</name>
</gene>
<feature type="binding site" evidence="6">
    <location>
        <begin position="14"/>
        <end position="16"/>
    </location>
    <ligand>
        <name>N(1)-(5-phospho-beta-D-ribosyl)glycinamide</name>
        <dbReference type="ChEBI" id="CHEBI:143788"/>
    </ligand>
</feature>
<dbReference type="HAMAP" id="MF_01930">
    <property type="entry name" value="PurN"/>
    <property type="match status" value="1"/>
</dbReference>
<reference evidence="8 9" key="1">
    <citation type="submission" date="2021-03" db="EMBL/GenBank/DDBJ databases">
        <title>Sequencing the genomes of 1000 actinobacteria strains.</title>
        <authorList>
            <person name="Klenk H.-P."/>
        </authorList>
    </citation>
    <scope>NUCLEOTIDE SEQUENCE [LARGE SCALE GENOMIC DNA]</scope>
    <source>
        <strain evidence="8 9">DSM 14564</strain>
    </source>
</reference>
<evidence type="ECO:0000256" key="3">
    <source>
        <dbReference type="ARBA" id="ARBA00022755"/>
    </source>
</evidence>
<keyword evidence="2 6" id="KW-0808">Transferase</keyword>
<comment type="catalytic activity">
    <reaction evidence="5 6">
        <text>N(1)-(5-phospho-beta-D-ribosyl)glycinamide + (6R)-10-formyltetrahydrofolate = N(2)-formyl-N(1)-(5-phospho-beta-D-ribosyl)glycinamide + (6S)-5,6,7,8-tetrahydrofolate + H(+)</text>
        <dbReference type="Rhea" id="RHEA:15053"/>
        <dbReference type="ChEBI" id="CHEBI:15378"/>
        <dbReference type="ChEBI" id="CHEBI:57453"/>
        <dbReference type="ChEBI" id="CHEBI:143788"/>
        <dbReference type="ChEBI" id="CHEBI:147286"/>
        <dbReference type="ChEBI" id="CHEBI:195366"/>
        <dbReference type="EC" id="2.1.2.2"/>
    </reaction>
</comment>
<evidence type="ECO:0000256" key="6">
    <source>
        <dbReference type="HAMAP-Rule" id="MF_01930"/>
    </source>
</evidence>
<organism evidence="8 9">
    <name type="scientific">Brachybacterium fresconis</name>
    <dbReference type="NCBI Taxonomy" id="173363"/>
    <lineage>
        <taxon>Bacteria</taxon>
        <taxon>Bacillati</taxon>
        <taxon>Actinomycetota</taxon>
        <taxon>Actinomycetes</taxon>
        <taxon>Micrococcales</taxon>
        <taxon>Dermabacteraceae</taxon>
        <taxon>Brachybacterium</taxon>
    </lineage>
</organism>
<evidence type="ECO:0000313" key="8">
    <source>
        <dbReference type="EMBL" id="MBP2408592.1"/>
    </source>
</evidence>
<dbReference type="InterPro" id="IPR001555">
    <property type="entry name" value="GART_AS"/>
</dbReference>
<protein>
    <recommendedName>
        <fullName evidence="6">Phosphoribosylglycinamide formyltransferase</fullName>
        <ecNumber evidence="6">2.1.2.2</ecNumber>
    </recommendedName>
    <alternativeName>
        <fullName evidence="6">5'-phosphoribosylglycinamide transformylase</fullName>
    </alternativeName>
    <alternativeName>
        <fullName evidence="6">GAR transformylase</fullName>
        <shortName evidence="6">GART</shortName>
    </alternativeName>
</protein>
<name>A0ABS4YIG3_9MICO</name>
<dbReference type="SUPFAM" id="SSF53328">
    <property type="entry name" value="Formyltransferase"/>
    <property type="match status" value="1"/>
</dbReference>
<evidence type="ECO:0000313" key="9">
    <source>
        <dbReference type="Proteomes" id="UP000698222"/>
    </source>
</evidence>
<comment type="similarity">
    <text evidence="4 6">Belongs to the GART family.</text>
</comment>
<evidence type="ECO:0000256" key="1">
    <source>
        <dbReference type="ARBA" id="ARBA00005054"/>
    </source>
</evidence>
<dbReference type="InterPro" id="IPR004607">
    <property type="entry name" value="GART"/>
</dbReference>
<dbReference type="EC" id="2.1.2.2" evidence="6"/>
<dbReference type="GO" id="GO:0004644">
    <property type="term" value="F:phosphoribosylglycinamide formyltransferase activity"/>
    <property type="evidence" value="ECO:0007669"/>
    <property type="project" value="UniProtKB-EC"/>
</dbReference>
<dbReference type="NCBIfam" id="TIGR00639">
    <property type="entry name" value="PurN"/>
    <property type="match status" value="1"/>
</dbReference>
<dbReference type="EMBL" id="JAGIOC010000001">
    <property type="protein sequence ID" value="MBP2408592.1"/>
    <property type="molecule type" value="Genomic_DNA"/>
</dbReference>
<feature type="binding site" evidence="6">
    <location>
        <position position="108"/>
    </location>
    <ligand>
        <name>(6R)-10-formyltetrahydrofolate</name>
        <dbReference type="ChEBI" id="CHEBI:195366"/>
    </ligand>
</feature>
<keyword evidence="9" id="KW-1185">Reference proteome</keyword>
<dbReference type="RefSeq" id="WP_209889292.1">
    <property type="nucleotide sequence ID" value="NZ_BAAAJV010000042.1"/>
</dbReference>